<dbReference type="Gene3D" id="3.20.20.70">
    <property type="entry name" value="Aldolase class I"/>
    <property type="match status" value="1"/>
</dbReference>
<dbReference type="Pfam" id="PF03060">
    <property type="entry name" value="NMO"/>
    <property type="match status" value="1"/>
</dbReference>
<evidence type="ECO:0000256" key="5">
    <source>
        <dbReference type="ARBA" id="ARBA00023033"/>
    </source>
</evidence>
<dbReference type="PANTHER" id="PTHR42747">
    <property type="entry name" value="NITRONATE MONOOXYGENASE-RELATED"/>
    <property type="match status" value="1"/>
</dbReference>
<evidence type="ECO:0000256" key="1">
    <source>
        <dbReference type="ARBA" id="ARBA00009881"/>
    </source>
</evidence>
<comment type="similarity">
    <text evidence="1">Belongs to the nitronate monooxygenase family. NMO class I subfamily.</text>
</comment>
<sequence length="341" mass="36191">MSLPESFRETLNLPVIASPMFLVSGPELVIEACKAGIVGTFPALNQRTSEGFESWLIEIQTALQAYEEETGRKAAPFGVNLIVHASNPRLAADLEICKRHKVPLIITSLGAVPDVVKQVHAYGGLVFHDVATVRHAQKAAQADVDGLIAVCAGAGGHAGVLNPFAFVSEIRQFFNGTLVLAGCLSTGRDVATAQVMGADMAYMGTRFISTQESQAVAEYKQMIVDSSAADIAYTSEISGISANFLKPSLSAAGLDPNTGKPLDAEVVTAKKELNLGEELTAPKEGASAWKSIWSAGQGVGAVHSIPCVSELISQLHEEYVEATVEYAQISREYMFKPVGRA</sequence>
<dbReference type="SUPFAM" id="SSF51412">
    <property type="entry name" value="Inosine monophosphate dehydrogenase (IMPDH)"/>
    <property type="match status" value="1"/>
</dbReference>
<dbReference type="AlphaFoldDB" id="A0A5P1REV3"/>
<dbReference type="KEGG" id="ncu:F0U83_14295"/>
<evidence type="ECO:0000313" key="6">
    <source>
        <dbReference type="EMBL" id="QEQ97796.1"/>
    </source>
</evidence>
<organism evidence="6 7">
    <name type="scientific">Neptunomonas concharum</name>
    <dbReference type="NCBI Taxonomy" id="1031538"/>
    <lineage>
        <taxon>Bacteria</taxon>
        <taxon>Pseudomonadati</taxon>
        <taxon>Pseudomonadota</taxon>
        <taxon>Gammaproteobacteria</taxon>
        <taxon>Oceanospirillales</taxon>
        <taxon>Oceanospirillaceae</taxon>
        <taxon>Neptunomonas</taxon>
    </lineage>
</organism>
<keyword evidence="3" id="KW-0288">FMN</keyword>
<dbReference type="PANTHER" id="PTHR42747:SF4">
    <property type="entry name" value="BLR1330 PROTEIN"/>
    <property type="match status" value="1"/>
</dbReference>
<dbReference type="InterPro" id="IPR004136">
    <property type="entry name" value="NMO"/>
</dbReference>
<proteinExistence type="inferred from homology"/>
<dbReference type="GO" id="GO:0018580">
    <property type="term" value="F:nitronate monooxygenase activity"/>
    <property type="evidence" value="ECO:0007669"/>
    <property type="project" value="InterPro"/>
</dbReference>
<protein>
    <submittedName>
        <fullName evidence="6">Nitronate monooxygenase</fullName>
    </submittedName>
</protein>
<dbReference type="Proteomes" id="UP000324760">
    <property type="component" value="Chromosome"/>
</dbReference>
<dbReference type="InterPro" id="IPR013785">
    <property type="entry name" value="Aldolase_TIM"/>
</dbReference>
<keyword evidence="5 6" id="KW-0503">Monooxygenase</keyword>
<dbReference type="CDD" id="cd04730">
    <property type="entry name" value="NPD_like"/>
    <property type="match status" value="1"/>
</dbReference>
<keyword evidence="2" id="KW-0285">Flavoprotein</keyword>
<gene>
    <name evidence="6" type="ORF">F0U83_14295</name>
</gene>
<dbReference type="RefSeq" id="WP_138987911.1">
    <property type="nucleotide sequence ID" value="NZ_CP043869.1"/>
</dbReference>
<evidence type="ECO:0000256" key="4">
    <source>
        <dbReference type="ARBA" id="ARBA00023002"/>
    </source>
</evidence>
<name>A0A5P1REV3_9GAMM</name>
<dbReference type="OrthoDB" id="9778912at2"/>
<evidence type="ECO:0000256" key="3">
    <source>
        <dbReference type="ARBA" id="ARBA00022643"/>
    </source>
</evidence>
<evidence type="ECO:0000256" key="2">
    <source>
        <dbReference type="ARBA" id="ARBA00022630"/>
    </source>
</evidence>
<dbReference type="EMBL" id="CP043869">
    <property type="protein sequence ID" value="QEQ97796.1"/>
    <property type="molecule type" value="Genomic_DNA"/>
</dbReference>
<reference evidence="6 7" key="1">
    <citation type="journal article" date="2019" name="Biochem. Eng. J.">
        <title>Metabolic engineering of the marine bacteria Neptunomonas concharum for the production of acetoin and meso-2,3-butanediol from acetate.</title>
        <authorList>
            <person name="Li W."/>
            <person name="Pu N."/>
            <person name="Liu C.-X."/>
            <person name="Yuan Q.-P."/>
            <person name="Li Z.-J."/>
        </authorList>
    </citation>
    <scope>NUCLEOTIDE SEQUENCE [LARGE SCALE GENOMIC DNA]</scope>
    <source>
        <strain evidence="6 7">JCM17730</strain>
    </source>
</reference>
<evidence type="ECO:0000313" key="7">
    <source>
        <dbReference type="Proteomes" id="UP000324760"/>
    </source>
</evidence>
<accession>A0A5P1REV3</accession>
<keyword evidence="7" id="KW-1185">Reference proteome</keyword>
<keyword evidence="4" id="KW-0560">Oxidoreductase</keyword>
<dbReference type="FunFam" id="3.20.20.70:FF:000210">
    <property type="entry name" value="2-nitropropane dioxygenase"/>
    <property type="match status" value="1"/>
</dbReference>